<evidence type="ECO:0000259" key="1">
    <source>
        <dbReference type="SMART" id="SM00860"/>
    </source>
</evidence>
<keyword evidence="3" id="KW-1185">Reference proteome</keyword>
<evidence type="ECO:0000313" key="3">
    <source>
        <dbReference type="Proteomes" id="UP000292695"/>
    </source>
</evidence>
<sequence length="144" mass="15617">MPLVDEAAWRQTLHAVGNRLKLQPPADPGEIAAVERQLGIAFPAELRALYAATNGIYDRPGQWFVMWPLADVANSNLAAWSGGAPEARQKLLGFGDDGTGAPFCIAVDGEPIVLTWSPIAQEVRPLAATLHEFWLSWLSGDIRT</sequence>
<dbReference type="Proteomes" id="UP000292695">
    <property type="component" value="Unassembled WGS sequence"/>
</dbReference>
<comment type="caution">
    <text evidence="2">The sequence shown here is derived from an EMBL/GenBank/DDBJ whole genome shotgun (WGS) entry which is preliminary data.</text>
</comment>
<dbReference type="AlphaFoldDB" id="A0A4R0JED2"/>
<dbReference type="Gene3D" id="3.40.1580.10">
    <property type="entry name" value="SMI1/KNR4-like"/>
    <property type="match status" value="1"/>
</dbReference>
<dbReference type="SUPFAM" id="SSF160631">
    <property type="entry name" value="SMI1/KNR4-like"/>
    <property type="match status" value="1"/>
</dbReference>
<evidence type="ECO:0000313" key="2">
    <source>
        <dbReference type="EMBL" id="TCC42986.1"/>
    </source>
</evidence>
<proteinExistence type="predicted"/>
<feature type="domain" description="Knr4/Smi1-like" evidence="1">
    <location>
        <begin position="25"/>
        <end position="140"/>
    </location>
</feature>
<gene>
    <name evidence="2" type="ORF">E0H50_00370</name>
</gene>
<dbReference type="OrthoDB" id="5194068at2"/>
<reference evidence="2 3" key="1">
    <citation type="submission" date="2019-02" db="EMBL/GenBank/DDBJ databases">
        <title>Kribbella capetownensis sp. nov. and Kribbella speibonae sp. nov., isolated from soil.</title>
        <authorList>
            <person name="Curtis S.M."/>
            <person name="Norton I."/>
            <person name="Everest G.J."/>
            <person name="Meyers P.R."/>
        </authorList>
    </citation>
    <scope>NUCLEOTIDE SEQUENCE [LARGE SCALE GENOMIC DNA]</scope>
    <source>
        <strain evidence="2 3">DSM 27082</strain>
    </source>
</reference>
<name>A0A4R0JED2_9ACTN</name>
<accession>A0A4R0JED2</accession>
<dbReference type="InterPro" id="IPR037883">
    <property type="entry name" value="Knr4/Smi1-like_sf"/>
</dbReference>
<dbReference type="EMBL" id="SJKA01000001">
    <property type="protein sequence ID" value="TCC42986.1"/>
    <property type="molecule type" value="Genomic_DNA"/>
</dbReference>
<protein>
    <submittedName>
        <fullName evidence="2">SMI1/KNR4 family protein</fullName>
    </submittedName>
</protein>
<organism evidence="2 3">
    <name type="scientific">Kribbella sindirgiensis</name>
    <dbReference type="NCBI Taxonomy" id="1124744"/>
    <lineage>
        <taxon>Bacteria</taxon>
        <taxon>Bacillati</taxon>
        <taxon>Actinomycetota</taxon>
        <taxon>Actinomycetes</taxon>
        <taxon>Propionibacteriales</taxon>
        <taxon>Kribbellaceae</taxon>
        <taxon>Kribbella</taxon>
    </lineage>
</organism>
<dbReference type="InterPro" id="IPR018958">
    <property type="entry name" value="Knr4/Smi1-like_dom"/>
</dbReference>
<dbReference type="SMART" id="SM00860">
    <property type="entry name" value="SMI1_KNR4"/>
    <property type="match status" value="1"/>
</dbReference>
<dbReference type="Pfam" id="PF09346">
    <property type="entry name" value="SMI1_KNR4"/>
    <property type="match status" value="1"/>
</dbReference>